<dbReference type="InParanoid" id="C7QFK8"/>
<dbReference type="SUPFAM" id="SSF53383">
    <property type="entry name" value="PLP-dependent transferases"/>
    <property type="match status" value="1"/>
</dbReference>
<gene>
    <name evidence="6" type="ordered locus">Caci_7962</name>
</gene>
<name>C7QFK8_CATAD</name>
<accession>C7QFK8</accession>
<dbReference type="PANTHER" id="PTHR42832">
    <property type="entry name" value="AMINO ACID AMINOTRANSFERASE"/>
    <property type="match status" value="1"/>
</dbReference>
<evidence type="ECO:0000256" key="3">
    <source>
        <dbReference type="ARBA" id="ARBA00022679"/>
    </source>
</evidence>
<dbReference type="Proteomes" id="UP000000851">
    <property type="component" value="Chromosome"/>
</dbReference>
<evidence type="ECO:0000256" key="2">
    <source>
        <dbReference type="ARBA" id="ARBA00022576"/>
    </source>
</evidence>
<evidence type="ECO:0000256" key="1">
    <source>
        <dbReference type="ARBA" id="ARBA00001933"/>
    </source>
</evidence>
<dbReference type="AlphaFoldDB" id="C7QFK8"/>
<dbReference type="RefSeq" id="WP_015796510.1">
    <property type="nucleotide sequence ID" value="NC_013131.1"/>
</dbReference>
<proteinExistence type="inferred from homology"/>
<dbReference type="EC" id="2.6.1.-" evidence="4"/>
<dbReference type="InterPro" id="IPR015421">
    <property type="entry name" value="PyrdxlP-dep_Trfase_major"/>
</dbReference>
<dbReference type="InterPro" id="IPR019880">
    <property type="entry name" value="OxyQ"/>
</dbReference>
<dbReference type="EMBL" id="CP001700">
    <property type="protein sequence ID" value="ACU76785.1"/>
    <property type="molecule type" value="Genomic_DNA"/>
</dbReference>
<dbReference type="Gene3D" id="3.90.1150.10">
    <property type="entry name" value="Aspartate Aminotransferase, domain 1"/>
    <property type="match status" value="1"/>
</dbReference>
<organism evidence="6 7">
    <name type="scientific">Catenulispora acidiphila (strain DSM 44928 / JCM 14897 / NBRC 102108 / NRRL B-24433 / ID139908)</name>
    <dbReference type="NCBI Taxonomy" id="479433"/>
    <lineage>
        <taxon>Bacteria</taxon>
        <taxon>Bacillati</taxon>
        <taxon>Actinomycetota</taxon>
        <taxon>Actinomycetes</taxon>
        <taxon>Catenulisporales</taxon>
        <taxon>Catenulisporaceae</taxon>
        <taxon>Catenulispora</taxon>
    </lineage>
</organism>
<sequence>MRKLPDFPWDRLAPAKARAGQHPDGIVDLSVGTPVDPVPAVVQDALRTGSNAPGYPLTHGTPALREAAVGWMARRLGVSGVAPAAVLPVLGTKELVAWLPMLLGLGPGDQVVIPAVAYPTYDVGARIAGADTLVAAPEDAAELIGARRPKLLWLNSPANPNGRVASAAELRAVVAAAREAGTVVVSDECYIELAWEAEPVSLLHPDVCGGSHEGLLVVHSLSKRSNLAGYRAGFVTGDPAIVADLLEVRKHAGMIMPQPVQDAMAAALNDDAHAAEQKERYRKRREVLRGALEHAGFRIEHSEAGLYLWSTRDEDCWTTVDWLSERGILVAPGDFYGEAGARHVRVALTASDERVAAAAARLIGS</sequence>
<dbReference type="InterPro" id="IPR004839">
    <property type="entry name" value="Aminotransferase_I/II_large"/>
</dbReference>
<protein>
    <recommendedName>
        <fullName evidence="4">Aminotransferase</fullName>
        <ecNumber evidence="4">2.6.1.-</ecNumber>
    </recommendedName>
</protein>
<dbReference type="InterPro" id="IPR050881">
    <property type="entry name" value="LL-DAP_aminotransferase"/>
</dbReference>
<comment type="cofactor">
    <cofactor evidence="1 4">
        <name>pyridoxal 5'-phosphate</name>
        <dbReference type="ChEBI" id="CHEBI:597326"/>
    </cofactor>
</comment>
<dbReference type="KEGG" id="cai:Caci_7962"/>
<keyword evidence="2 4" id="KW-0032">Aminotransferase</keyword>
<dbReference type="InterPro" id="IPR015424">
    <property type="entry name" value="PyrdxlP-dep_Trfase"/>
</dbReference>
<dbReference type="HOGENOM" id="CLU_017584_19_1_11"/>
<evidence type="ECO:0000313" key="7">
    <source>
        <dbReference type="Proteomes" id="UP000000851"/>
    </source>
</evidence>
<dbReference type="CDD" id="cd00609">
    <property type="entry name" value="AAT_like"/>
    <property type="match status" value="1"/>
</dbReference>
<dbReference type="GO" id="GO:0030170">
    <property type="term" value="F:pyridoxal phosphate binding"/>
    <property type="evidence" value="ECO:0007669"/>
    <property type="project" value="InterPro"/>
</dbReference>
<dbReference type="InterPro" id="IPR015422">
    <property type="entry name" value="PyrdxlP-dep_Trfase_small"/>
</dbReference>
<reference evidence="6 7" key="1">
    <citation type="journal article" date="2009" name="Stand. Genomic Sci.">
        <title>Complete genome sequence of Catenulispora acidiphila type strain (ID 139908).</title>
        <authorList>
            <person name="Copeland A."/>
            <person name="Lapidus A."/>
            <person name="Glavina Del Rio T."/>
            <person name="Nolan M."/>
            <person name="Lucas S."/>
            <person name="Chen F."/>
            <person name="Tice H."/>
            <person name="Cheng J.F."/>
            <person name="Bruce D."/>
            <person name="Goodwin L."/>
            <person name="Pitluck S."/>
            <person name="Mikhailova N."/>
            <person name="Pati A."/>
            <person name="Ivanova N."/>
            <person name="Mavromatis K."/>
            <person name="Chen A."/>
            <person name="Palaniappan K."/>
            <person name="Chain P."/>
            <person name="Land M."/>
            <person name="Hauser L."/>
            <person name="Chang Y.J."/>
            <person name="Jeffries C.D."/>
            <person name="Chertkov O."/>
            <person name="Brettin T."/>
            <person name="Detter J.C."/>
            <person name="Han C."/>
            <person name="Ali Z."/>
            <person name="Tindall B.J."/>
            <person name="Goker M."/>
            <person name="Bristow J."/>
            <person name="Eisen J.A."/>
            <person name="Markowitz V."/>
            <person name="Hugenholtz P."/>
            <person name="Kyrpides N.C."/>
            <person name="Klenk H.P."/>
        </authorList>
    </citation>
    <scope>NUCLEOTIDE SEQUENCE [LARGE SCALE GENOMIC DNA]</scope>
    <source>
        <strain evidence="7">DSM 44928 / JCM 14897 / NBRC 102108 / NRRL B-24433 / ID139908</strain>
    </source>
</reference>
<dbReference type="STRING" id="479433.Caci_7962"/>
<dbReference type="OrthoDB" id="9813612at2"/>
<comment type="similarity">
    <text evidence="4">Belongs to the class-I pyridoxal-phosphate-dependent aminotransferase family.</text>
</comment>
<feature type="domain" description="Aminotransferase class I/classII large" evidence="5">
    <location>
        <begin position="26"/>
        <end position="362"/>
    </location>
</feature>
<evidence type="ECO:0000259" key="5">
    <source>
        <dbReference type="Pfam" id="PF00155"/>
    </source>
</evidence>
<dbReference type="eggNOG" id="COG0436">
    <property type="taxonomic scope" value="Bacteria"/>
</dbReference>
<keyword evidence="7" id="KW-1185">Reference proteome</keyword>
<dbReference type="GO" id="GO:0008483">
    <property type="term" value="F:transaminase activity"/>
    <property type="evidence" value="ECO:0007669"/>
    <property type="project" value="UniProtKB-KW"/>
</dbReference>
<evidence type="ECO:0000256" key="4">
    <source>
        <dbReference type="RuleBase" id="RU000481"/>
    </source>
</evidence>
<dbReference type="PROSITE" id="PS00105">
    <property type="entry name" value="AA_TRANSFER_CLASS_1"/>
    <property type="match status" value="1"/>
</dbReference>
<dbReference type="NCBIfam" id="TIGR03539">
    <property type="entry name" value="DapC_actino"/>
    <property type="match status" value="1"/>
</dbReference>
<keyword evidence="3 4" id="KW-0808">Transferase</keyword>
<evidence type="ECO:0000313" key="6">
    <source>
        <dbReference type="EMBL" id="ACU76785.1"/>
    </source>
</evidence>
<dbReference type="PANTHER" id="PTHR42832:SF3">
    <property type="entry name" value="L-GLUTAMINE--4-(METHYLSULFANYL)-2-OXOBUTANOATE AMINOTRANSFERASE"/>
    <property type="match status" value="1"/>
</dbReference>
<dbReference type="Gene3D" id="3.40.640.10">
    <property type="entry name" value="Type I PLP-dependent aspartate aminotransferase-like (Major domain)"/>
    <property type="match status" value="1"/>
</dbReference>
<dbReference type="Pfam" id="PF00155">
    <property type="entry name" value="Aminotran_1_2"/>
    <property type="match status" value="1"/>
</dbReference>
<dbReference type="InterPro" id="IPR004838">
    <property type="entry name" value="NHTrfase_class1_PyrdxlP-BS"/>
</dbReference>